<reference evidence="3 4" key="1">
    <citation type="submission" date="2010-08" db="EMBL/GenBank/DDBJ databases">
        <title>The draft genome of Desulfovibrio fructosovorans JJ.</title>
        <authorList>
            <consortium name="US DOE Joint Genome Institute (JGI-PGF)"/>
            <person name="Lucas S."/>
            <person name="Copeland A."/>
            <person name="Lapidus A."/>
            <person name="Cheng J.-F."/>
            <person name="Bruce D."/>
            <person name="Goodwin L."/>
            <person name="Pitluck S."/>
            <person name="Land M.L."/>
            <person name="Hauser L."/>
            <person name="Chang Y.-J."/>
            <person name="Jeffries C."/>
            <person name="Wall J.D."/>
            <person name="Stahl D.A."/>
            <person name="Arkin A.P."/>
            <person name="Dehal P."/>
            <person name="Stolyar S.M."/>
            <person name="Hazen T.C."/>
            <person name="Woyke T.J."/>
        </authorList>
    </citation>
    <scope>NUCLEOTIDE SEQUENCE [LARGE SCALE GENOMIC DNA]</scope>
    <source>
        <strain evidence="3 4">JJ</strain>
    </source>
</reference>
<dbReference type="eggNOG" id="ENOG5032Y28">
    <property type="taxonomic scope" value="Bacteria"/>
</dbReference>
<feature type="transmembrane region" description="Helical" evidence="1">
    <location>
        <begin position="100"/>
        <end position="123"/>
    </location>
</feature>
<feature type="transmembrane region" description="Helical" evidence="1">
    <location>
        <begin position="171"/>
        <end position="191"/>
    </location>
</feature>
<keyword evidence="1" id="KW-0812">Transmembrane</keyword>
<name>E1K1K8_SOLFR</name>
<dbReference type="Pfam" id="PF07885">
    <property type="entry name" value="Ion_trans_2"/>
    <property type="match status" value="1"/>
</dbReference>
<proteinExistence type="predicted"/>
<dbReference type="OrthoDB" id="9799090at2"/>
<evidence type="ECO:0000256" key="1">
    <source>
        <dbReference type="SAM" id="Phobius"/>
    </source>
</evidence>
<dbReference type="SUPFAM" id="SSF81324">
    <property type="entry name" value="Voltage-gated potassium channels"/>
    <property type="match status" value="1"/>
</dbReference>
<dbReference type="InterPro" id="IPR013099">
    <property type="entry name" value="K_chnl_dom"/>
</dbReference>
<evidence type="ECO:0000313" key="3">
    <source>
        <dbReference type="EMBL" id="EFL49502.1"/>
    </source>
</evidence>
<evidence type="ECO:0000259" key="2">
    <source>
        <dbReference type="Pfam" id="PF07885"/>
    </source>
</evidence>
<gene>
    <name evidence="3" type="ORF">DesfrDRAFT_3758</name>
</gene>
<dbReference type="Proteomes" id="UP000006250">
    <property type="component" value="Unassembled WGS sequence"/>
</dbReference>
<dbReference type="AlphaFoldDB" id="E1K1K8"/>
<dbReference type="STRING" id="596151.DesfrDRAFT_3758"/>
<protein>
    <submittedName>
        <fullName evidence="3">Ion transport 2 domain protein</fullName>
    </submittedName>
</protein>
<feature type="transmembrane region" description="Helical" evidence="1">
    <location>
        <begin position="75"/>
        <end position="94"/>
    </location>
</feature>
<feature type="transmembrane region" description="Helical" evidence="1">
    <location>
        <begin position="51"/>
        <end position="68"/>
    </location>
</feature>
<dbReference type="EMBL" id="AECZ01000041">
    <property type="protein sequence ID" value="EFL49502.1"/>
    <property type="molecule type" value="Genomic_DNA"/>
</dbReference>
<keyword evidence="4" id="KW-1185">Reference proteome</keyword>
<accession>E1K1K8</accession>
<feature type="transmembrane region" description="Helical" evidence="1">
    <location>
        <begin position="21"/>
        <end position="39"/>
    </location>
</feature>
<feature type="transmembrane region" description="Helical" evidence="1">
    <location>
        <begin position="203"/>
        <end position="223"/>
    </location>
</feature>
<sequence>MPRLLLLPRSDVKNRPVATAIAAYRHSIALGIIICAHLLMVPLDTHRGELFGPMLLLALYLVGFLLLSQRHWFSVCILAMGSFALAGAVANSFFNSLPLTTLTLACSCVFDLMLIVFMLAWLFRQRKMPLDNIMAGIIVFMLMAALWTQLYALACLATPGAVRGPDGGLGAYPSITLYYFSVITLTTAGFGDVTPVSAMARMLAAYEALIGQIYLVVFIALLMGRHFAPTAKEKENARGETL</sequence>
<feature type="transmembrane region" description="Helical" evidence="1">
    <location>
        <begin position="135"/>
        <end position="159"/>
    </location>
</feature>
<dbReference type="RefSeq" id="WP_005996512.1">
    <property type="nucleotide sequence ID" value="NZ_AECZ01000041.1"/>
</dbReference>
<keyword evidence="1" id="KW-0472">Membrane</keyword>
<feature type="domain" description="Potassium channel" evidence="2">
    <location>
        <begin position="177"/>
        <end position="222"/>
    </location>
</feature>
<organism evidence="3 4">
    <name type="scientific">Solidesulfovibrio fructosivorans JJ]</name>
    <dbReference type="NCBI Taxonomy" id="596151"/>
    <lineage>
        <taxon>Bacteria</taxon>
        <taxon>Pseudomonadati</taxon>
        <taxon>Thermodesulfobacteriota</taxon>
        <taxon>Desulfovibrionia</taxon>
        <taxon>Desulfovibrionales</taxon>
        <taxon>Desulfovibrionaceae</taxon>
        <taxon>Solidesulfovibrio</taxon>
    </lineage>
</organism>
<evidence type="ECO:0000313" key="4">
    <source>
        <dbReference type="Proteomes" id="UP000006250"/>
    </source>
</evidence>
<comment type="caution">
    <text evidence="3">The sequence shown here is derived from an EMBL/GenBank/DDBJ whole genome shotgun (WGS) entry which is preliminary data.</text>
</comment>
<keyword evidence="1" id="KW-1133">Transmembrane helix</keyword>
<dbReference type="Gene3D" id="1.10.287.70">
    <property type="match status" value="1"/>
</dbReference>